<reference evidence="3" key="1">
    <citation type="journal article" date="2019" name="Int. J. Syst. Evol. Microbiol.">
        <title>The Global Catalogue of Microorganisms (GCM) 10K type strain sequencing project: providing services to taxonomists for standard genome sequencing and annotation.</title>
        <authorList>
            <consortium name="The Broad Institute Genomics Platform"/>
            <consortium name="The Broad Institute Genome Sequencing Center for Infectious Disease"/>
            <person name="Wu L."/>
            <person name="Ma J."/>
        </authorList>
    </citation>
    <scope>NUCLEOTIDE SEQUENCE [LARGE SCALE GENOMIC DNA]</scope>
    <source>
        <strain evidence="3">JCM 18514</strain>
    </source>
</reference>
<gene>
    <name evidence="2" type="ORF">GCM10023346_28050</name>
</gene>
<protein>
    <submittedName>
        <fullName evidence="2">Uncharacterized protein</fullName>
    </submittedName>
</protein>
<keyword evidence="1" id="KW-0472">Membrane</keyword>
<keyword evidence="1" id="KW-1133">Transmembrane helix</keyword>
<accession>A0ABP9SJ86</accession>
<organism evidence="2 3">
    <name type="scientific">Arthrobacter gyeryongensis</name>
    <dbReference type="NCBI Taxonomy" id="1650592"/>
    <lineage>
        <taxon>Bacteria</taxon>
        <taxon>Bacillati</taxon>
        <taxon>Actinomycetota</taxon>
        <taxon>Actinomycetes</taxon>
        <taxon>Micrococcales</taxon>
        <taxon>Micrococcaceae</taxon>
        <taxon>Arthrobacter</taxon>
    </lineage>
</organism>
<evidence type="ECO:0000256" key="1">
    <source>
        <dbReference type="SAM" id="Phobius"/>
    </source>
</evidence>
<keyword evidence="3" id="KW-1185">Reference proteome</keyword>
<dbReference type="EMBL" id="BAABKK010000017">
    <property type="protein sequence ID" value="GAA5196204.1"/>
    <property type="molecule type" value="Genomic_DNA"/>
</dbReference>
<name>A0ABP9SJ86_9MICC</name>
<evidence type="ECO:0000313" key="2">
    <source>
        <dbReference type="EMBL" id="GAA5196204.1"/>
    </source>
</evidence>
<keyword evidence="1" id="KW-0812">Transmembrane</keyword>
<dbReference type="Proteomes" id="UP001500200">
    <property type="component" value="Unassembled WGS sequence"/>
</dbReference>
<comment type="caution">
    <text evidence="2">The sequence shown here is derived from an EMBL/GenBank/DDBJ whole genome shotgun (WGS) entry which is preliminary data.</text>
</comment>
<evidence type="ECO:0000313" key="3">
    <source>
        <dbReference type="Proteomes" id="UP001500200"/>
    </source>
</evidence>
<feature type="transmembrane region" description="Helical" evidence="1">
    <location>
        <begin position="12"/>
        <end position="32"/>
    </location>
</feature>
<sequence length="65" mass="7541">MEMMKSRAQPARFVIGQQIGLFLIVGAVLFVQGGPGPVWLWVLFAVWQGLLLWQYYRIYRSIGQR</sequence>
<proteinExistence type="predicted"/>
<feature type="transmembrane region" description="Helical" evidence="1">
    <location>
        <begin position="38"/>
        <end position="56"/>
    </location>
</feature>